<comment type="caution">
    <text evidence="2">The sequence shown here is derived from an EMBL/GenBank/DDBJ whole genome shotgun (WGS) entry which is preliminary data.</text>
</comment>
<feature type="region of interest" description="Disordered" evidence="1">
    <location>
        <begin position="408"/>
        <end position="429"/>
    </location>
</feature>
<name>A0A9J6PLL2_9GAMM</name>
<protein>
    <submittedName>
        <fullName evidence="2">Uncharacterized protein</fullName>
    </submittedName>
</protein>
<evidence type="ECO:0000313" key="2">
    <source>
        <dbReference type="EMBL" id="MCU5777654.1"/>
    </source>
</evidence>
<feature type="compositionally biased region" description="Basic and acidic residues" evidence="1">
    <location>
        <begin position="415"/>
        <end position="429"/>
    </location>
</feature>
<dbReference type="RefSeq" id="WP_267143059.1">
    <property type="nucleotide sequence ID" value="NZ_JAODIL010000075.1"/>
</dbReference>
<evidence type="ECO:0000313" key="3">
    <source>
        <dbReference type="Proteomes" id="UP001064262"/>
    </source>
</evidence>
<evidence type="ECO:0000256" key="1">
    <source>
        <dbReference type="SAM" id="MobiDB-lite"/>
    </source>
</evidence>
<dbReference type="EMBL" id="JAODIM010000039">
    <property type="protein sequence ID" value="MCU5777654.1"/>
    <property type="molecule type" value="Genomic_DNA"/>
</dbReference>
<sequence length="429" mass="47202">MKIFQNQTVNNVSISEQATVNSAKTQVTGNITHTGNQSASLQRKETAITIDSPTATESIPAFRLRIWKKLVTVRNFIQCWGLNQFILQLGPQIKVGDVDLKFTPTLVLLPDSLSFYPVHTEVGLAFDIGSSWAKGYALVVKQFGIEYNFNSASFSYNRQQLARVECDIPALFAGLYKPLQLTLALEVGTTNKTTTLGRSLQHAIQDLTTIAPAKAILLAQAYNQAGIIGPLIGLLGTSAILDGLIDSALPGTHERDSSLWFGFCLGYADLNQTLIPDINKFDNDKNGVNLITAFYSRHMQAMTLDLHTRDVIVPPIIKLLFGHYYKSTIQYVSDALKARGILSQELREKVNQGIITPPVQQKINEVSDQVIAALYTVVDEGINGEDDASLKVAMEVINSSFQFIYNQESPPPSEASDREESASAIDTRF</sequence>
<dbReference type="Proteomes" id="UP001064262">
    <property type="component" value="Unassembled WGS sequence"/>
</dbReference>
<keyword evidence="3" id="KW-1185">Reference proteome</keyword>
<organism evidence="2 3">
    <name type="scientific">Winslowiella arboricola</name>
    <dbReference type="NCBI Taxonomy" id="2978220"/>
    <lineage>
        <taxon>Bacteria</taxon>
        <taxon>Pseudomonadati</taxon>
        <taxon>Pseudomonadota</taxon>
        <taxon>Gammaproteobacteria</taxon>
        <taxon>Enterobacterales</taxon>
        <taxon>Erwiniaceae</taxon>
        <taxon>Winslowiella</taxon>
    </lineage>
</organism>
<accession>A0A9J6PLL2</accession>
<reference evidence="2" key="1">
    <citation type="submission" date="2022-09" db="EMBL/GenBank/DDBJ databases">
        <title>Winslowiella arboricola sp. nov., isolated from bleeding cankers on broadleaf hosts.</title>
        <authorList>
            <person name="Brady C."/>
            <person name="Kaur S."/>
            <person name="Crampton B."/>
            <person name="Maddock D."/>
            <person name="Arnold D."/>
            <person name="Denman S."/>
        </authorList>
    </citation>
    <scope>NUCLEOTIDE SEQUENCE</scope>
    <source>
        <strain evidence="2">BAC 15a-03b</strain>
    </source>
</reference>
<proteinExistence type="predicted"/>
<dbReference type="AlphaFoldDB" id="A0A9J6PLL2"/>
<gene>
    <name evidence="2" type="ORF">N5923_09130</name>
</gene>